<keyword evidence="13 27" id="KW-0472">Membrane</keyword>
<feature type="domain" description="Link" evidence="29">
    <location>
        <begin position="34"/>
        <end position="122"/>
    </location>
</feature>
<keyword evidence="12 27" id="KW-1133">Transmembrane helix</keyword>
<evidence type="ECO:0000256" key="14">
    <source>
        <dbReference type="ARBA" id="ARBA00023157"/>
    </source>
</evidence>
<evidence type="ECO:0000256" key="26">
    <source>
        <dbReference type="SAM" id="MobiDB-lite"/>
    </source>
</evidence>
<evidence type="ECO:0000256" key="21">
    <source>
        <dbReference type="ARBA" id="ARBA00031823"/>
    </source>
</evidence>
<evidence type="ECO:0000256" key="15">
    <source>
        <dbReference type="ARBA" id="ARBA00023170"/>
    </source>
</evidence>
<organism evidence="30 31">
    <name type="scientific">Marmota marmota marmota</name>
    <name type="common">Alpine marmot</name>
    <dbReference type="NCBI Taxonomy" id="9994"/>
    <lineage>
        <taxon>Eukaryota</taxon>
        <taxon>Metazoa</taxon>
        <taxon>Chordata</taxon>
        <taxon>Craniata</taxon>
        <taxon>Vertebrata</taxon>
        <taxon>Euteleostomi</taxon>
        <taxon>Mammalia</taxon>
        <taxon>Eutheria</taxon>
        <taxon>Euarchontoglires</taxon>
        <taxon>Glires</taxon>
        <taxon>Rodentia</taxon>
        <taxon>Sciuromorpha</taxon>
        <taxon>Sciuridae</taxon>
        <taxon>Xerinae</taxon>
        <taxon>Marmotini</taxon>
        <taxon>Marmota</taxon>
    </lineage>
</organism>
<dbReference type="GeneID" id="107135754"/>
<keyword evidence="31" id="KW-1185">Reference proteome</keyword>
<dbReference type="SUPFAM" id="SSF56436">
    <property type="entry name" value="C-type lectin-like"/>
    <property type="match status" value="1"/>
</dbReference>
<dbReference type="RefSeq" id="XP_015333262.1">
    <property type="nucleotide sequence ID" value="XM_015477776.2"/>
</dbReference>
<keyword evidence="8 27" id="KW-0812">Transmembrane</keyword>
<dbReference type="InterPro" id="IPR000538">
    <property type="entry name" value="Link_dom"/>
</dbReference>
<dbReference type="PRINTS" id="PR00658">
    <property type="entry name" value="CD44"/>
</dbReference>
<evidence type="ECO:0000256" key="24">
    <source>
        <dbReference type="ARBA" id="ARBA00033395"/>
    </source>
</evidence>
<dbReference type="PRINTS" id="PR01265">
    <property type="entry name" value="LINKMODULE"/>
</dbReference>
<dbReference type="Ensembl" id="ENSMMMT00000013339.1">
    <property type="protein sequence ID" value="ENSMMMP00000011678.1"/>
    <property type="gene ID" value="ENSMMMG00000010323.1"/>
</dbReference>
<evidence type="ECO:0000256" key="12">
    <source>
        <dbReference type="ARBA" id="ARBA00022989"/>
    </source>
</evidence>
<evidence type="ECO:0000256" key="9">
    <source>
        <dbReference type="ARBA" id="ARBA00022729"/>
    </source>
</evidence>
<evidence type="ECO:0000256" key="22">
    <source>
        <dbReference type="ARBA" id="ARBA00032514"/>
    </source>
</evidence>
<feature type="compositionally biased region" description="Basic and acidic residues" evidence="26">
    <location>
        <begin position="159"/>
        <end position="169"/>
    </location>
</feature>
<dbReference type="GO" id="GO:0005902">
    <property type="term" value="C:microvillus"/>
    <property type="evidence" value="ECO:0007669"/>
    <property type="project" value="UniProtKB-SubCell"/>
</dbReference>
<dbReference type="GO" id="GO:0009653">
    <property type="term" value="P:anatomical structure morphogenesis"/>
    <property type="evidence" value="ECO:0007669"/>
    <property type="project" value="UniProtKB-ARBA"/>
</dbReference>
<dbReference type="GO" id="GO:0005540">
    <property type="term" value="F:hyaluronic acid binding"/>
    <property type="evidence" value="ECO:0007669"/>
    <property type="project" value="InterPro"/>
</dbReference>
<feature type="chain" id="PRO_5044151046" description="CD44 antigen" evidence="28">
    <location>
        <begin position="21"/>
        <end position="460"/>
    </location>
</feature>
<dbReference type="GO" id="GO:0004896">
    <property type="term" value="F:cytokine receptor activity"/>
    <property type="evidence" value="ECO:0007669"/>
    <property type="project" value="TreeGrafter"/>
</dbReference>
<keyword evidence="17" id="KW-0966">Cell projection</keyword>
<feature type="compositionally biased region" description="Low complexity" evidence="26">
    <location>
        <begin position="330"/>
        <end position="353"/>
    </location>
</feature>
<evidence type="ECO:0000313" key="30">
    <source>
        <dbReference type="Ensembl" id="ENSMMMP00000011678.1"/>
    </source>
</evidence>
<dbReference type="Proteomes" id="UP000694407">
    <property type="component" value="Unplaced"/>
</dbReference>
<evidence type="ECO:0000256" key="6">
    <source>
        <dbReference type="ARBA" id="ARBA00022525"/>
    </source>
</evidence>
<evidence type="ECO:0000256" key="10">
    <source>
        <dbReference type="ARBA" id="ARBA00022889"/>
    </source>
</evidence>
<dbReference type="SMART" id="SM00445">
    <property type="entry name" value="LINK"/>
    <property type="match status" value="1"/>
</dbReference>
<dbReference type="PROSITE" id="PS01241">
    <property type="entry name" value="LINK_1"/>
    <property type="match status" value="1"/>
</dbReference>
<feature type="signal peptide" evidence="28">
    <location>
        <begin position="1"/>
        <end position="20"/>
    </location>
</feature>
<evidence type="ECO:0000256" key="8">
    <source>
        <dbReference type="ARBA" id="ARBA00022692"/>
    </source>
</evidence>
<dbReference type="GO" id="GO:0009986">
    <property type="term" value="C:cell surface"/>
    <property type="evidence" value="ECO:0007669"/>
    <property type="project" value="UniProtKB-ARBA"/>
</dbReference>
<evidence type="ECO:0000256" key="13">
    <source>
        <dbReference type="ARBA" id="ARBA00023136"/>
    </source>
</evidence>
<dbReference type="GO" id="GO:0016323">
    <property type="term" value="C:basolateral plasma membrane"/>
    <property type="evidence" value="ECO:0007669"/>
    <property type="project" value="TreeGrafter"/>
</dbReference>
<keyword evidence="10" id="KW-0130">Cell adhesion</keyword>
<feature type="transmembrane region" description="Helical" evidence="27">
    <location>
        <begin position="368"/>
        <end position="389"/>
    </location>
</feature>
<sequence length="460" mass="49519">MDKLWWRAAWGLCLVQLSLAQLQIDLNITCRYAGVFHVEKNGRYSISRTEAPDLCKAFNSTLPTMAQMQQALAKGFETCRYGFIQGHVVIPRIHPNAICAANNTGVYILTSNTSHYDTYCFNASAPLDEDCTSVTDLPNSFDGIVTITIVNRDGTRYSKKGEYRTHEEDINPSQPMDEDMSSGSSSERSTSGGYTIFHTHLPTSQPSTDQEDAGVSENNPTTNVDSSHSTTLQPPADPNTDSVEDVNGTGPISVTTHRNDGRGGRRGGNPPEDSTTSLEGKTSHYLDTRENRTLIPVTPAQPGVFGVTEVPVGDFTSNVDGSLPGDQDAGGRSHTTHGSGSAGHSSGSQEGGATTTSGPIRKPHIPEWLIILASLLALALILAVCIAVNSRRRCGQKKKLVINNGNGTVDDRKPSGLNGEASKSQEMVHLVNKESSETPDQFMTADETRNLQNVDMKIGV</sequence>
<dbReference type="GO" id="GO:0070374">
    <property type="term" value="P:positive regulation of ERK1 and ERK2 cascade"/>
    <property type="evidence" value="ECO:0007669"/>
    <property type="project" value="TreeGrafter"/>
</dbReference>
<dbReference type="GO" id="GO:0005576">
    <property type="term" value="C:extracellular region"/>
    <property type="evidence" value="ECO:0007669"/>
    <property type="project" value="UniProtKB-SubCell"/>
</dbReference>
<keyword evidence="9 28" id="KW-0732">Signal</keyword>
<keyword evidence="7" id="KW-0597">Phosphoprotein</keyword>
<dbReference type="GO" id="GO:0048731">
    <property type="term" value="P:system development"/>
    <property type="evidence" value="ECO:0007669"/>
    <property type="project" value="UniProtKB-ARBA"/>
</dbReference>
<reference evidence="30" key="1">
    <citation type="submission" date="2025-08" db="UniProtKB">
        <authorList>
            <consortium name="Ensembl"/>
        </authorList>
    </citation>
    <scope>IDENTIFICATION</scope>
</reference>
<evidence type="ECO:0000256" key="7">
    <source>
        <dbReference type="ARBA" id="ARBA00022553"/>
    </source>
</evidence>
<evidence type="ECO:0000256" key="3">
    <source>
        <dbReference type="ARBA" id="ARBA00004613"/>
    </source>
</evidence>
<evidence type="ECO:0000256" key="17">
    <source>
        <dbReference type="ARBA" id="ARBA00023273"/>
    </source>
</evidence>
<dbReference type="PROSITE" id="PS50963">
    <property type="entry name" value="LINK_2"/>
    <property type="match status" value="1"/>
</dbReference>
<evidence type="ECO:0000256" key="20">
    <source>
        <dbReference type="ARBA" id="ARBA00031179"/>
    </source>
</evidence>
<dbReference type="GeneTree" id="ENSGT00530000063822"/>
<dbReference type="PANTHER" id="PTHR10225:SF6">
    <property type="entry name" value="CD44 ANTIGEN"/>
    <property type="match status" value="1"/>
</dbReference>
<dbReference type="GO" id="GO:0035692">
    <property type="term" value="C:macrophage migration inhibitory factor receptor complex"/>
    <property type="evidence" value="ECO:0007669"/>
    <property type="project" value="TreeGrafter"/>
</dbReference>
<evidence type="ECO:0000256" key="19">
    <source>
        <dbReference type="ARBA" id="ARBA00029928"/>
    </source>
</evidence>
<feature type="compositionally biased region" description="Low complexity" evidence="26">
    <location>
        <begin position="181"/>
        <end position="193"/>
    </location>
</feature>
<keyword evidence="14" id="KW-1015">Disulfide bond</keyword>
<dbReference type="FunFam" id="3.10.100.10:FF:000004">
    <property type="entry name" value="CD44 antigen isoform X2"/>
    <property type="match status" value="1"/>
</dbReference>
<comment type="subcellular location">
    <subcellularLocation>
        <location evidence="2">Cell membrane</location>
        <topology evidence="2">Single-pass type I membrane protein</topology>
    </subcellularLocation>
    <subcellularLocation>
        <location evidence="1">Cell projection</location>
        <location evidence="1">Microvillus</location>
    </subcellularLocation>
    <subcellularLocation>
        <location evidence="3">Secreted</location>
    </subcellularLocation>
</comment>
<evidence type="ECO:0000256" key="28">
    <source>
        <dbReference type="SAM" id="SignalP"/>
    </source>
</evidence>
<keyword evidence="6" id="KW-0964">Secreted</keyword>
<dbReference type="GO" id="GO:0007155">
    <property type="term" value="P:cell adhesion"/>
    <property type="evidence" value="ECO:0007669"/>
    <property type="project" value="UniProtKB-KW"/>
</dbReference>
<dbReference type="InterPro" id="IPR016187">
    <property type="entry name" value="CTDL_fold"/>
</dbReference>
<evidence type="ECO:0000256" key="25">
    <source>
        <dbReference type="PROSITE-ProRule" id="PRU00323"/>
    </source>
</evidence>
<name>A0A8C5Z9Q7_MARMA</name>
<keyword evidence="15" id="KW-0675">Receptor</keyword>
<evidence type="ECO:0000256" key="11">
    <source>
        <dbReference type="ARBA" id="ARBA00022974"/>
    </source>
</evidence>
<evidence type="ECO:0000256" key="2">
    <source>
        <dbReference type="ARBA" id="ARBA00004251"/>
    </source>
</evidence>
<accession>A0A8C5Z9Q7</accession>
<dbReference type="Pfam" id="PF00193">
    <property type="entry name" value="Xlink"/>
    <property type="match status" value="1"/>
</dbReference>
<feature type="region of interest" description="Disordered" evidence="26">
    <location>
        <begin position="159"/>
        <end position="360"/>
    </location>
</feature>
<feature type="compositionally biased region" description="Polar residues" evidence="26">
    <location>
        <begin position="216"/>
        <end position="233"/>
    </location>
</feature>
<keyword evidence="5" id="KW-1003">Cell membrane</keyword>
<evidence type="ECO:0000256" key="18">
    <source>
        <dbReference type="ARBA" id="ARBA00029917"/>
    </source>
</evidence>
<dbReference type="CTD" id="960"/>
<evidence type="ECO:0000256" key="23">
    <source>
        <dbReference type="ARBA" id="ARBA00032917"/>
    </source>
</evidence>
<evidence type="ECO:0000259" key="29">
    <source>
        <dbReference type="PROSITE" id="PS50963"/>
    </source>
</evidence>
<gene>
    <name evidence="30" type="primary">CD44</name>
</gene>
<evidence type="ECO:0000256" key="27">
    <source>
        <dbReference type="SAM" id="Phobius"/>
    </source>
</evidence>
<keyword evidence="11" id="KW-0654">Proteoglycan</keyword>
<dbReference type="GO" id="GO:0006954">
    <property type="term" value="P:inflammatory response"/>
    <property type="evidence" value="ECO:0007669"/>
    <property type="project" value="TreeGrafter"/>
</dbReference>
<feature type="compositionally biased region" description="Basic and acidic residues" evidence="26">
    <location>
        <begin position="281"/>
        <end position="292"/>
    </location>
</feature>
<proteinExistence type="predicted"/>
<dbReference type="AlphaFoldDB" id="A0A8C5Z9Q7"/>
<evidence type="ECO:0000256" key="5">
    <source>
        <dbReference type="ARBA" id="ARBA00022475"/>
    </source>
</evidence>
<dbReference type="CDD" id="cd03516">
    <property type="entry name" value="Link_domain_CD44_like"/>
    <property type="match status" value="1"/>
</dbReference>
<reference evidence="30" key="2">
    <citation type="submission" date="2025-09" db="UniProtKB">
        <authorList>
            <consortium name="Ensembl"/>
        </authorList>
    </citation>
    <scope>IDENTIFICATION</scope>
</reference>
<comment type="caution">
    <text evidence="25">Lacks conserved residue(s) required for the propagation of feature annotation.</text>
</comment>
<dbReference type="InterPro" id="IPR043210">
    <property type="entry name" value="CD44_antigen-like"/>
</dbReference>
<dbReference type="PANTHER" id="PTHR10225">
    <property type="entry name" value="HYALURONAN RECEPTOR"/>
    <property type="match status" value="1"/>
</dbReference>
<keyword evidence="16" id="KW-0325">Glycoprotein</keyword>
<protein>
    <recommendedName>
        <fullName evidence="4">CD44 antigen</fullName>
    </recommendedName>
    <alternativeName>
        <fullName evidence="24">Extracellular matrix receptor III</fullName>
    </alternativeName>
    <alternativeName>
        <fullName evidence="22">GP90 lymphocyte homing/adhesion receptor</fullName>
    </alternativeName>
    <alternativeName>
        <fullName evidence="21">HUTCH-I</fullName>
    </alternativeName>
    <alternativeName>
        <fullName evidence="23">Hermes antigen</fullName>
    </alternativeName>
    <alternativeName>
        <fullName evidence="20">Hyaluronate receptor</fullName>
    </alternativeName>
    <alternativeName>
        <fullName evidence="18">Phagocytic glycoprotein 1</fullName>
    </alternativeName>
    <alternativeName>
        <fullName evidence="19">Phagocytic glycoprotein I</fullName>
    </alternativeName>
</protein>
<evidence type="ECO:0000313" key="31">
    <source>
        <dbReference type="Proteomes" id="UP000694407"/>
    </source>
</evidence>
<dbReference type="InterPro" id="IPR016186">
    <property type="entry name" value="C-type_lectin-like/link_sf"/>
</dbReference>
<dbReference type="Gene3D" id="3.10.100.10">
    <property type="entry name" value="Mannose-Binding Protein A, subunit A"/>
    <property type="match status" value="1"/>
</dbReference>
<dbReference type="GO" id="GO:2000106">
    <property type="term" value="P:regulation of leukocyte apoptotic process"/>
    <property type="evidence" value="ECO:0007669"/>
    <property type="project" value="UniProtKB-ARBA"/>
</dbReference>
<evidence type="ECO:0000256" key="16">
    <source>
        <dbReference type="ARBA" id="ARBA00023180"/>
    </source>
</evidence>
<dbReference type="OrthoDB" id="9938473at2759"/>
<dbReference type="InterPro" id="IPR001231">
    <property type="entry name" value="CD44_antigen"/>
</dbReference>
<evidence type="ECO:0000256" key="4">
    <source>
        <dbReference type="ARBA" id="ARBA00020474"/>
    </source>
</evidence>
<evidence type="ECO:0000256" key="1">
    <source>
        <dbReference type="ARBA" id="ARBA00004105"/>
    </source>
</evidence>